<evidence type="ECO:0000259" key="7">
    <source>
        <dbReference type="PROSITE" id="PS51372"/>
    </source>
</evidence>
<dbReference type="Pfam" id="PF00874">
    <property type="entry name" value="PRD"/>
    <property type="match status" value="1"/>
</dbReference>
<dbReference type="PROSITE" id="PS51094">
    <property type="entry name" value="PTS_EIIA_TYPE_2"/>
    <property type="match status" value="1"/>
</dbReference>
<dbReference type="SUPFAM" id="SSF63520">
    <property type="entry name" value="PTS-regulatory domain, PRD"/>
    <property type="match status" value="2"/>
</dbReference>
<feature type="domain" description="PTS EIIB type-2" evidence="6">
    <location>
        <begin position="397"/>
        <end position="486"/>
    </location>
</feature>
<dbReference type="PANTHER" id="PTHR30185:SF18">
    <property type="entry name" value="TRANSCRIPTIONAL REGULATOR MTLR"/>
    <property type="match status" value="1"/>
</dbReference>
<dbReference type="AlphaFoldDB" id="A0A2N6SPI2"/>
<dbReference type="Proteomes" id="UP000235682">
    <property type="component" value="Unassembled WGS sequence"/>
</dbReference>
<keyword evidence="3" id="KW-0805">Transcription regulation</keyword>
<name>A0A2N6SPI2_9LACT</name>
<sequence length="640" mass="74314">MNSRQLKLLKLMIDERKYQSASYYADKMSVSTRTIYSDLNTINGFTKEYGGEIDRVPGLGVRIVGSIEKIRQAFETDRIIEQYKFEPINRRISIMKYLAFSKDIITLDFLSEKYFVSKTSIYNDFNILNKIILNSGAYIDSSETGIYLCGKEDSVQKAIKSIILYFSNDKSELSFDNVLLILFSRETVNHLNNIIKNEFEAFPQNASIYYYRSLVSALLIQLERLKLGFKLSNNQNEQGRDIQYKEIYPLAERIANKISGRFLIDYSESDKIYITKQLYAHRVYKEEQNIHNNIGFIVKRLIEDVGQAEAVDLTYDEHLYHSLVQHFQPMLLRLEKGIQIENPLLNSIKNRYMELFSILWYFLSDFEREFRVSLNDHEISLILIHFQIALEKNLSKNKIIIVCQYGTTSAQLIYQQVKRILPDQDDISILTANEVQNSKENEVNLIISTIDLPDINHEYVKVSPIFTQKDYNNILNAYTTYLFSVGEGSEGTTNILAPTTQGYMMPELIELQVDVDTKEEALDLLISQLEKQKLVTKEFRKSIFKREQMGSTNLENRIALPHADPITVIESSISFATLSKPISWGRGKVQLIIMISLNKEDSENIKRIIEELVPLIDNKQLVDELILEENKDNWITYFNQ</sequence>
<dbReference type="EMBL" id="PNHE01000003">
    <property type="protein sequence ID" value="PMC58970.1"/>
    <property type="molecule type" value="Genomic_DNA"/>
</dbReference>
<dbReference type="SUPFAM" id="SSF55804">
    <property type="entry name" value="Phoshotransferase/anion transport protein"/>
    <property type="match status" value="1"/>
</dbReference>
<feature type="domain" description="PRD" evidence="7">
    <location>
        <begin position="175"/>
        <end position="288"/>
    </location>
</feature>
<dbReference type="GO" id="GO:0006355">
    <property type="term" value="P:regulation of DNA-templated transcription"/>
    <property type="evidence" value="ECO:0007669"/>
    <property type="project" value="InterPro"/>
</dbReference>
<comment type="caution">
    <text evidence="8">The sequence shown here is derived from an EMBL/GenBank/DDBJ whole genome shotgun (WGS) entry which is preliminary data.</text>
</comment>
<accession>A0A2N6SPI2</accession>
<evidence type="ECO:0000256" key="1">
    <source>
        <dbReference type="ARBA" id="ARBA00022679"/>
    </source>
</evidence>
<dbReference type="PROSITE" id="PS51372">
    <property type="entry name" value="PRD_2"/>
    <property type="match status" value="2"/>
</dbReference>
<dbReference type="Pfam" id="PF00359">
    <property type="entry name" value="PTS_EIIA_2"/>
    <property type="match status" value="1"/>
</dbReference>
<evidence type="ECO:0000313" key="8">
    <source>
        <dbReference type="EMBL" id="PMC58970.1"/>
    </source>
</evidence>
<dbReference type="Gene3D" id="1.10.1790.10">
    <property type="entry name" value="PRD domain"/>
    <property type="match status" value="2"/>
</dbReference>
<dbReference type="SUPFAM" id="SSF52794">
    <property type="entry name" value="PTS system IIB component-like"/>
    <property type="match status" value="1"/>
</dbReference>
<evidence type="ECO:0000313" key="9">
    <source>
        <dbReference type="Proteomes" id="UP000235682"/>
    </source>
</evidence>
<evidence type="ECO:0000259" key="6">
    <source>
        <dbReference type="PROSITE" id="PS51099"/>
    </source>
</evidence>
<organism evidence="8 9">
    <name type="scientific">Dolosicoccus paucivorans</name>
    <dbReference type="NCBI Taxonomy" id="84521"/>
    <lineage>
        <taxon>Bacteria</taxon>
        <taxon>Bacillati</taxon>
        <taxon>Bacillota</taxon>
        <taxon>Bacilli</taxon>
        <taxon>Lactobacillales</taxon>
        <taxon>Aerococcaceae</taxon>
        <taxon>Dolosicoccus</taxon>
    </lineage>
</organism>
<keyword evidence="1" id="KW-0808">Transferase</keyword>
<dbReference type="InterPro" id="IPR016152">
    <property type="entry name" value="PTrfase/Anion_transptr"/>
</dbReference>
<feature type="domain" description="PRD" evidence="7">
    <location>
        <begin position="289"/>
        <end position="396"/>
    </location>
</feature>
<keyword evidence="4" id="KW-0804">Transcription</keyword>
<keyword evidence="9" id="KW-1185">Reference proteome</keyword>
<evidence type="ECO:0000256" key="2">
    <source>
        <dbReference type="ARBA" id="ARBA00022737"/>
    </source>
</evidence>
<keyword evidence="2" id="KW-0677">Repeat</keyword>
<gene>
    <name evidence="8" type="ORF">CJ205_01310</name>
</gene>
<evidence type="ECO:0000256" key="3">
    <source>
        <dbReference type="ARBA" id="ARBA00023015"/>
    </source>
</evidence>
<dbReference type="InterPro" id="IPR013011">
    <property type="entry name" value="PTS_EIIB_2"/>
</dbReference>
<dbReference type="InterPro" id="IPR036095">
    <property type="entry name" value="PTS_EIIB-like_sf"/>
</dbReference>
<feature type="domain" description="PTS EIIA type-2" evidence="5">
    <location>
        <begin position="502"/>
        <end position="640"/>
    </location>
</feature>
<dbReference type="RefSeq" id="WP_102233282.1">
    <property type="nucleotide sequence ID" value="NZ_PNHE01000003.1"/>
</dbReference>
<dbReference type="PROSITE" id="PS51099">
    <property type="entry name" value="PTS_EIIB_TYPE_2"/>
    <property type="match status" value="1"/>
</dbReference>
<dbReference type="Gene3D" id="3.40.930.10">
    <property type="entry name" value="Mannitol-specific EII, Chain A"/>
    <property type="match status" value="1"/>
</dbReference>
<dbReference type="InterPro" id="IPR036634">
    <property type="entry name" value="PRD_sf"/>
</dbReference>
<evidence type="ECO:0000259" key="5">
    <source>
        <dbReference type="PROSITE" id="PS51094"/>
    </source>
</evidence>
<dbReference type="CDD" id="cd05568">
    <property type="entry name" value="PTS_IIB_bgl_like"/>
    <property type="match status" value="1"/>
</dbReference>
<dbReference type="InterPro" id="IPR036388">
    <property type="entry name" value="WH-like_DNA-bd_sf"/>
</dbReference>
<dbReference type="GO" id="GO:0008982">
    <property type="term" value="F:protein-N(PI)-phosphohistidine-sugar phosphotransferase activity"/>
    <property type="evidence" value="ECO:0007669"/>
    <property type="project" value="InterPro"/>
</dbReference>
<dbReference type="InterPro" id="IPR011608">
    <property type="entry name" value="PRD"/>
</dbReference>
<dbReference type="PANTHER" id="PTHR30185">
    <property type="entry name" value="CRYPTIC BETA-GLUCOSIDE BGL OPERON ANTITERMINATOR"/>
    <property type="match status" value="1"/>
</dbReference>
<dbReference type="InterPro" id="IPR050661">
    <property type="entry name" value="BglG_antiterminators"/>
</dbReference>
<proteinExistence type="predicted"/>
<reference evidence="8 9" key="1">
    <citation type="submission" date="2017-09" db="EMBL/GenBank/DDBJ databases">
        <title>Bacterial strain isolated from the female urinary microbiota.</title>
        <authorList>
            <person name="Thomas-White K."/>
            <person name="Kumar N."/>
            <person name="Forster S."/>
            <person name="Putonti C."/>
            <person name="Lawley T."/>
            <person name="Wolfe A.J."/>
        </authorList>
    </citation>
    <scope>NUCLEOTIDE SEQUENCE [LARGE SCALE GENOMIC DNA]</scope>
    <source>
        <strain evidence="8 9">UMB0852</strain>
    </source>
</reference>
<dbReference type="Gene3D" id="1.10.10.10">
    <property type="entry name" value="Winged helix-like DNA-binding domain superfamily/Winged helix DNA-binding domain"/>
    <property type="match status" value="2"/>
</dbReference>
<protein>
    <submittedName>
        <fullName evidence="8">Transcriptional antiterminator</fullName>
    </submittedName>
</protein>
<dbReference type="InterPro" id="IPR002178">
    <property type="entry name" value="PTS_EIIA_type-2_dom"/>
</dbReference>
<dbReference type="Gene3D" id="3.40.50.2300">
    <property type="match status" value="1"/>
</dbReference>
<evidence type="ECO:0000256" key="4">
    <source>
        <dbReference type="ARBA" id="ARBA00023163"/>
    </source>
</evidence>
<dbReference type="CDD" id="cd00211">
    <property type="entry name" value="PTS_IIA_fru"/>
    <property type="match status" value="1"/>
</dbReference>
<dbReference type="GO" id="GO:0009401">
    <property type="term" value="P:phosphoenolpyruvate-dependent sugar phosphotransferase system"/>
    <property type="evidence" value="ECO:0007669"/>
    <property type="project" value="InterPro"/>
</dbReference>